<keyword evidence="6 9" id="KW-0472">Membrane</keyword>
<keyword evidence="11" id="KW-1185">Reference proteome</keyword>
<protein>
    <submittedName>
        <fullName evidence="10">Lycopene cyclase domain-containing protein</fullName>
    </submittedName>
</protein>
<feature type="compositionally biased region" description="Low complexity" evidence="8">
    <location>
        <begin position="118"/>
        <end position="134"/>
    </location>
</feature>
<evidence type="ECO:0000256" key="2">
    <source>
        <dbReference type="ARBA" id="ARBA00004829"/>
    </source>
</evidence>
<evidence type="ECO:0000256" key="6">
    <source>
        <dbReference type="ARBA" id="ARBA00023136"/>
    </source>
</evidence>
<reference evidence="10 11" key="1">
    <citation type="journal article" date="2019" name="Int. J. Syst. Evol. Microbiol.">
        <title>The Global Catalogue of Microorganisms (GCM) 10K type strain sequencing project: providing services to taxonomists for standard genome sequencing and annotation.</title>
        <authorList>
            <consortium name="The Broad Institute Genomics Platform"/>
            <consortium name="The Broad Institute Genome Sequencing Center for Infectious Disease"/>
            <person name="Wu L."/>
            <person name="Ma J."/>
        </authorList>
    </citation>
    <scope>NUCLEOTIDE SEQUENCE [LARGE SCALE GENOMIC DNA]</scope>
    <source>
        <strain evidence="10 11">JCM 13584</strain>
    </source>
</reference>
<dbReference type="RefSeq" id="WP_157414408.1">
    <property type="nucleotide sequence ID" value="NZ_BAAAMK010000011.1"/>
</dbReference>
<evidence type="ECO:0000256" key="4">
    <source>
        <dbReference type="ARBA" id="ARBA00022746"/>
    </source>
</evidence>
<evidence type="ECO:0000313" key="10">
    <source>
        <dbReference type="EMBL" id="GAA1966478.1"/>
    </source>
</evidence>
<evidence type="ECO:0000256" key="5">
    <source>
        <dbReference type="ARBA" id="ARBA00022989"/>
    </source>
</evidence>
<evidence type="ECO:0000256" key="7">
    <source>
        <dbReference type="ARBA" id="ARBA00023235"/>
    </source>
</evidence>
<evidence type="ECO:0000256" key="8">
    <source>
        <dbReference type="SAM" id="MobiDB-lite"/>
    </source>
</evidence>
<comment type="subcellular location">
    <subcellularLocation>
        <location evidence="1">Membrane</location>
        <topology evidence="1">Multi-pass membrane protein</topology>
    </subcellularLocation>
</comment>
<keyword evidence="7" id="KW-0413">Isomerase</keyword>
<dbReference type="NCBIfam" id="TIGR03462">
    <property type="entry name" value="CarR_dom_SF"/>
    <property type="match status" value="1"/>
</dbReference>
<feature type="transmembrane region" description="Helical" evidence="9">
    <location>
        <begin position="36"/>
        <end position="62"/>
    </location>
</feature>
<keyword evidence="3 9" id="KW-0812">Transmembrane</keyword>
<evidence type="ECO:0000256" key="9">
    <source>
        <dbReference type="SAM" id="Phobius"/>
    </source>
</evidence>
<proteinExistence type="predicted"/>
<evidence type="ECO:0000256" key="1">
    <source>
        <dbReference type="ARBA" id="ARBA00004141"/>
    </source>
</evidence>
<comment type="pathway">
    <text evidence="2">Carotenoid biosynthesis.</text>
</comment>
<keyword evidence="5 9" id="KW-1133">Transmembrane helix</keyword>
<dbReference type="Proteomes" id="UP001499954">
    <property type="component" value="Unassembled WGS sequence"/>
</dbReference>
<keyword evidence="4" id="KW-0125">Carotenoid biosynthesis</keyword>
<feature type="transmembrane region" description="Helical" evidence="9">
    <location>
        <begin position="82"/>
        <end position="102"/>
    </location>
</feature>
<feature type="region of interest" description="Disordered" evidence="8">
    <location>
        <begin position="113"/>
        <end position="141"/>
    </location>
</feature>
<dbReference type="InterPro" id="IPR017825">
    <property type="entry name" value="Lycopene_cyclase_dom"/>
</dbReference>
<feature type="transmembrane region" description="Helical" evidence="9">
    <location>
        <begin position="6"/>
        <end position="24"/>
    </location>
</feature>
<evidence type="ECO:0000313" key="11">
    <source>
        <dbReference type="Proteomes" id="UP001499954"/>
    </source>
</evidence>
<accession>A0ABN2RB82</accession>
<evidence type="ECO:0000256" key="3">
    <source>
        <dbReference type="ARBA" id="ARBA00022692"/>
    </source>
</evidence>
<organism evidence="10 11">
    <name type="scientific">Agromyces allii</name>
    <dbReference type="NCBI Taxonomy" id="393607"/>
    <lineage>
        <taxon>Bacteria</taxon>
        <taxon>Bacillati</taxon>
        <taxon>Actinomycetota</taxon>
        <taxon>Actinomycetes</taxon>
        <taxon>Micrococcales</taxon>
        <taxon>Microbacteriaceae</taxon>
        <taxon>Agromyces</taxon>
    </lineage>
</organism>
<dbReference type="EMBL" id="BAAAMK010000011">
    <property type="protein sequence ID" value="GAA1966478.1"/>
    <property type="molecule type" value="Genomic_DNA"/>
</dbReference>
<name>A0ABN2RB82_9MICO</name>
<comment type="caution">
    <text evidence="10">The sequence shown here is derived from an EMBL/GenBank/DDBJ whole genome shotgun (WGS) entry which is preliminary data.</text>
</comment>
<sequence>MTGFVYLAALLASIGAMALIDARWRVAFWRHPAAAAIAVGTGTALLLVWDLVGIGFGVFFRGDSVWATGVLLAPELPVEEPVFLAFLCYLALVVVLGAERLLAVRHRAARPVETPVRDGSSPTADATATDPGADAAREARA</sequence>
<gene>
    <name evidence="10" type="ORF">GCM10009717_36710</name>
</gene>